<dbReference type="InterPro" id="IPR003660">
    <property type="entry name" value="HAMP_dom"/>
</dbReference>
<dbReference type="Proteomes" id="UP001464891">
    <property type="component" value="Unassembled WGS sequence"/>
</dbReference>
<dbReference type="InterPro" id="IPR003594">
    <property type="entry name" value="HATPase_dom"/>
</dbReference>
<proteinExistence type="predicted"/>
<evidence type="ECO:0000256" key="12">
    <source>
        <dbReference type="PROSITE-ProRule" id="PRU00169"/>
    </source>
</evidence>
<dbReference type="Gene3D" id="1.10.287.130">
    <property type="match status" value="1"/>
</dbReference>
<dbReference type="Gene3D" id="6.10.340.10">
    <property type="match status" value="1"/>
</dbReference>
<name>A0ABV0JGU2_9CYAN</name>
<dbReference type="InterPro" id="IPR004358">
    <property type="entry name" value="Sig_transdc_His_kin-like_C"/>
</dbReference>
<dbReference type="Gene3D" id="3.30.565.10">
    <property type="entry name" value="Histidine kinase-like ATPase, C-terminal domain"/>
    <property type="match status" value="1"/>
</dbReference>
<dbReference type="CDD" id="cd00082">
    <property type="entry name" value="HisKA"/>
    <property type="match status" value="1"/>
</dbReference>
<dbReference type="SMART" id="SM00448">
    <property type="entry name" value="REC"/>
    <property type="match status" value="1"/>
</dbReference>
<feature type="modified residue" description="4-aspartylphosphate" evidence="12">
    <location>
        <position position="774"/>
    </location>
</feature>
<dbReference type="SUPFAM" id="SSF52172">
    <property type="entry name" value="CheY-like"/>
    <property type="match status" value="1"/>
</dbReference>
<comment type="caution">
    <text evidence="18">The sequence shown here is derived from an EMBL/GenBank/DDBJ whole genome shotgun (WGS) entry which is preliminary data.</text>
</comment>
<dbReference type="GO" id="GO:0005524">
    <property type="term" value="F:ATP binding"/>
    <property type="evidence" value="ECO:0007669"/>
    <property type="project" value="UniProtKB-KW"/>
</dbReference>
<dbReference type="Pfam" id="PF00672">
    <property type="entry name" value="HAMP"/>
    <property type="match status" value="1"/>
</dbReference>
<evidence type="ECO:0000256" key="4">
    <source>
        <dbReference type="ARBA" id="ARBA00022475"/>
    </source>
</evidence>
<dbReference type="PROSITE" id="PS50109">
    <property type="entry name" value="HIS_KIN"/>
    <property type="match status" value="1"/>
</dbReference>
<dbReference type="PANTHER" id="PTHR43047">
    <property type="entry name" value="TWO-COMPONENT HISTIDINE PROTEIN KINASE"/>
    <property type="match status" value="1"/>
</dbReference>
<keyword evidence="18" id="KW-0067">ATP-binding</keyword>
<reference evidence="18 19" key="1">
    <citation type="submission" date="2022-04" db="EMBL/GenBank/DDBJ databases">
        <title>Positive selection, recombination, and allopatry shape intraspecific diversity of widespread and dominant cyanobacteria.</title>
        <authorList>
            <person name="Wei J."/>
            <person name="Shu W."/>
            <person name="Hu C."/>
        </authorList>
    </citation>
    <scope>NUCLEOTIDE SEQUENCE [LARGE SCALE GENOMIC DNA]</scope>
    <source>
        <strain evidence="18 19">GB2-A4</strain>
    </source>
</reference>
<evidence type="ECO:0000256" key="8">
    <source>
        <dbReference type="ARBA" id="ARBA00022777"/>
    </source>
</evidence>
<dbReference type="SMART" id="SM00388">
    <property type="entry name" value="HisKA"/>
    <property type="match status" value="1"/>
</dbReference>
<comment type="catalytic activity">
    <reaction evidence="1">
        <text>ATP + protein L-histidine = ADP + protein N-phospho-L-histidine.</text>
        <dbReference type="EC" id="2.7.13.3"/>
    </reaction>
</comment>
<keyword evidence="6" id="KW-0808">Transferase</keyword>
<dbReference type="SMART" id="SM00304">
    <property type="entry name" value="HAMP"/>
    <property type="match status" value="1"/>
</dbReference>
<dbReference type="InterPro" id="IPR033479">
    <property type="entry name" value="dCache_1"/>
</dbReference>
<dbReference type="Pfam" id="PF00512">
    <property type="entry name" value="HisKA"/>
    <property type="match status" value="1"/>
</dbReference>
<dbReference type="RefSeq" id="WP_190442388.1">
    <property type="nucleotide sequence ID" value="NZ_JAMPKM010000059.1"/>
</dbReference>
<feature type="transmembrane region" description="Helical" evidence="14">
    <location>
        <begin position="21"/>
        <end position="43"/>
    </location>
</feature>
<dbReference type="InterPro" id="IPR036890">
    <property type="entry name" value="HATPase_C_sf"/>
</dbReference>
<keyword evidence="4" id="KW-1003">Cell membrane</keyword>
<dbReference type="Pfam" id="PF02743">
    <property type="entry name" value="dCache_1"/>
    <property type="match status" value="1"/>
</dbReference>
<dbReference type="SUPFAM" id="SSF47384">
    <property type="entry name" value="Homodimeric domain of signal transducing histidine kinase"/>
    <property type="match status" value="1"/>
</dbReference>
<evidence type="ECO:0000256" key="14">
    <source>
        <dbReference type="SAM" id="Phobius"/>
    </source>
</evidence>
<dbReference type="InterPro" id="IPR005467">
    <property type="entry name" value="His_kinase_dom"/>
</dbReference>
<gene>
    <name evidence="18" type="ORF">NC998_28640</name>
</gene>
<keyword evidence="10" id="KW-0902">Two-component regulatory system</keyword>
<evidence type="ECO:0000259" key="17">
    <source>
        <dbReference type="PROSITE" id="PS50885"/>
    </source>
</evidence>
<dbReference type="SUPFAM" id="SSF103190">
    <property type="entry name" value="Sensory domain-like"/>
    <property type="match status" value="1"/>
</dbReference>
<evidence type="ECO:0000256" key="7">
    <source>
        <dbReference type="ARBA" id="ARBA00022692"/>
    </source>
</evidence>
<dbReference type="Pfam" id="PF02518">
    <property type="entry name" value="HATPase_c"/>
    <property type="match status" value="1"/>
</dbReference>
<evidence type="ECO:0000256" key="13">
    <source>
        <dbReference type="SAM" id="MobiDB-lite"/>
    </source>
</evidence>
<keyword evidence="9 14" id="KW-1133">Transmembrane helix</keyword>
<evidence type="ECO:0000313" key="19">
    <source>
        <dbReference type="Proteomes" id="UP001464891"/>
    </source>
</evidence>
<evidence type="ECO:0000259" key="15">
    <source>
        <dbReference type="PROSITE" id="PS50109"/>
    </source>
</evidence>
<evidence type="ECO:0000256" key="6">
    <source>
        <dbReference type="ARBA" id="ARBA00022679"/>
    </source>
</evidence>
<dbReference type="EC" id="2.7.13.3" evidence="3"/>
<evidence type="ECO:0000256" key="5">
    <source>
        <dbReference type="ARBA" id="ARBA00022553"/>
    </source>
</evidence>
<comment type="subcellular location">
    <subcellularLocation>
        <location evidence="2">Cell membrane</location>
        <topology evidence="2">Multi-pass membrane protein</topology>
    </subcellularLocation>
</comment>
<dbReference type="InterPro" id="IPR036097">
    <property type="entry name" value="HisK_dim/P_sf"/>
</dbReference>
<feature type="domain" description="Histidine kinase" evidence="15">
    <location>
        <begin position="460"/>
        <end position="700"/>
    </location>
</feature>
<dbReference type="PANTHER" id="PTHR43047:SF72">
    <property type="entry name" value="OSMOSENSING HISTIDINE PROTEIN KINASE SLN1"/>
    <property type="match status" value="1"/>
</dbReference>
<evidence type="ECO:0000259" key="16">
    <source>
        <dbReference type="PROSITE" id="PS50110"/>
    </source>
</evidence>
<feature type="domain" description="Response regulatory" evidence="16">
    <location>
        <begin position="725"/>
        <end position="841"/>
    </location>
</feature>
<evidence type="ECO:0000313" key="18">
    <source>
        <dbReference type="EMBL" id="MEP0821020.1"/>
    </source>
</evidence>
<dbReference type="CDD" id="cd06225">
    <property type="entry name" value="HAMP"/>
    <property type="match status" value="1"/>
</dbReference>
<organism evidence="18 19">
    <name type="scientific">Trichocoleus desertorum GB2-A4</name>
    <dbReference type="NCBI Taxonomy" id="2933944"/>
    <lineage>
        <taxon>Bacteria</taxon>
        <taxon>Bacillati</taxon>
        <taxon>Cyanobacteriota</taxon>
        <taxon>Cyanophyceae</taxon>
        <taxon>Leptolyngbyales</taxon>
        <taxon>Trichocoleusaceae</taxon>
        <taxon>Trichocoleus</taxon>
    </lineage>
</organism>
<evidence type="ECO:0000256" key="3">
    <source>
        <dbReference type="ARBA" id="ARBA00012438"/>
    </source>
</evidence>
<dbReference type="InterPro" id="IPR029151">
    <property type="entry name" value="Sensor-like_sf"/>
</dbReference>
<dbReference type="EMBL" id="JAMPKM010000059">
    <property type="protein sequence ID" value="MEP0821020.1"/>
    <property type="molecule type" value="Genomic_DNA"/>
</dbReference>
<evidence type="ECO:0000256" key="1">
    <source>
        <dbReference type="ARBA" id="ARBA00000085"/>
    </source>
</evidence>
<dbReference type="PROSITE" id="PS50885">
    <property type="entry name" value="HAMP"/>
    <property type="match status" value="1"/>
</dbReference>
<dbReference type="InterPro" id="IPR001789">
    <property type="entry name" value="Sig_transdc_resp-reg_receiver"/>
</dbReference>
<dbReference type="CDD" id="cd17546">
    <property type="entry name" value="REC_hyHK_CKI1_RcsC-like"/>
    <property type="match status" value="1"/>
</dbReference>
<dbReference type="CDD" id="cd12913">
    <property type="entry name" value="PDC1_MCP_like"/>
    <property type="match status" value="1"/>
</dbReference>
<sequence length="956" mass="106393">MALLNQDCSATGNSYKIPLRLVLVIPFILQISAAVGVTGWLSLRNGQNAVNEVARQLRNEVTARIQQHLDTYLETPHLVNAISADAISRFSLWNPNDMSRMRSYLFWQLQQFPNTSYISFGGERKEYAGAGYRDDGTPVIEITDRSTRFVNTIINVDRQGNPTGRRETHPDYDPRIRPWYIGAKQAKRPHWNSIYQYYIQPSLGISASQPVYDRTGTFRGVVSTDLYLSSISQFLQNLRVGRSGKTFIIERSGLIVASSTTEQPFLTKADGQVSRLLATESSIPLIRFTAQHLIDRFGSLRQINHSQQFDFMLQGQREFVQVLPLYDERGLDWLIVVVVPESDFMAQINANTRATVLLCLGALVLAVIVGIATSRWITKPILRLSAASQAIATGHLDQTVTVKGINELEALGQSFNQMATQLKRSFEELETRVAERTVQLKAAKEAADTANQAKSKFLANMSHELRTPLNAILGFSRLLARNPALASAAAELEIINHSGEHLLDLINDVLEMSKIEAGQVTLYENRFDLYRLLNTLEEMLQLQTNAKGLQLMFSRTPEVPQYVRSDERKLRQILLNLLGNAIKFTQQGSVILRVSVLERVEETATADDKNAPPPSDTPAPSSSRTLRFEVEDTGVGIATNELGTLFEAFSQTESGLRSQEGTGLGLPISRQFVRLMGGDITVNSTLGSGTIFTFEIQVGDAEAAVTLQQPVQRVIGLAPDQPTYRILVVDDRSTNRQLLVRMLAPLGFEVREAENGQAAIALWQHWQPHLIWMDMRMPVMDGYAATQYIKAQPQGSGTTIIALSASVLDADRALILAAGCDDFVCKPIQEAVILNKIAQYLAVRYSYGTSDAPVSMQQDGNYPNQQNAKAEGYRLGVESLTVMPTEWIAQLYQAADQVNNAWLFQLIAEIPEEQALLADTLSHWVHNFRCDKIIALVEHLDGYPSESDPQGKYSDC</sequence>
<evidence type="ECO:0000256" key="10">
    <source>
        <dbReference type="ARBA" id="ARBA00023012"/>
    </source>
</evidence>
<dbReference type="InterPro" id="IPR003661">
    <property type="entry name" value="HisK_dim/P_dom"/>
</dbReference>
<dbReference type="CDD" id="cd16922">
    <property type="entry name" value="HATPase_EvgS-ArcB-TorS-like"/>
    <property type="match status" value="1"/>
</dbReference>
<evidence type="ECO:0000256" key="11">
    <source>
        <dbReference type="ARBA" id="ARBA00023136"/>
    </source>
</evidence>
<accession>A0ABV0JGU2</accession>
<keyword evidence="7 14" id="KW-0812">Transmembrane</keyword>
<evidence type="ECO:0000256" key="2">
    <source>
        <dbReference type="ARBA" id="ARBA00004651"/>
    </source>
</evidence>
<protein>
    <recommendedName>
        <fullName evidence="3">histidine kinase</fullName>
        <ecNumber evidence="3">2.7.13.3</ecNumber>
    </recommendedName>
</protein>
<keyword evidence="5 12" id="KW-0597">Phosphoprotein</keyword>
<dbReference type="Pfam" id="PF00072">
    <property type="entry name" value="Response_reg"/>
    <property type="match status" value="1"/>
</dbReference>
<feature type="region of interest" description="Disordered" evidence="13">
    <location>
        <begin position="603"/>
        <end position="624"/>
    </location>
</feature>
<feature type="transmembrane region" description="Helical" evidence="14">
    <location>
        <begin position="354"/>
        <end position="373"/>
    </location>
</feature>
<evidence type="ECO:0000256" key="9">
    <source>
        <dbReference type="ARBA" id="ARBA00022989"/>
    </source>
</evidence>
<keyword evidence="11 14" id="KW-0472">Membrane</keyword>
<dbReference type="PROSITE" id="PS50110">
    <property type="entry name" value="RESPONSE_REGULATORY"/>
    <property type="match status" value="1"/>
</dbReference>
<dbReference type="SMART" id="SM00387">
    <property type="entry name" value="HATPase_c"/>
    <property type="match status" value="1"/>
</dbReference>
<feature type="domain" description="HAMP" evidence="17">
    <location>
        <begin position="375"/>
        <end position="427"/>
    </location>
</feature>
<dbReference type="SUPFAM" id="SSF158472">
    <property type="entry name" value="HAMP domain-like"/>
    <property type="match status" value="1"/>
</dbReference>
<keyword evidence="18" id="KW-0547">Nucleotide-binding</keyword>
<dbReference type="SUPFAM" id="SSF55874">
    <property type="entry name" value="ATPase domain of HSP90 chaperone/DNA topoisomerase II/histidine kinase"/>
    <property type="match status" value="1"/>
</dbReference>
<keyword evidence="19" id="KW-1185">Reference proteome</keyword>
<dbReference type="PRINTS" id="PR00344">
    <property type="entry name" value="BCTRLSENSOR"/>
</dbReference>
<dbReference type="Gene3D" id="3.40.50.2300">
    <property type="match status" value="1"/>
</dbReference>
<dbReference type="Gene3D" id="3.30.450.20">
    <property type="entry name" value="PAS domain"/>
    <property type="match status" value="1"/>
</dbReference>
<dbReference type="InterPro" id="IPR011006">
    <property type="entry name" value="CheY-like_superfamily"/>
</dbReference>
<keyword evidence="8" id="KW-0418">Kinase</keyword>